<accession>A0A382R046</accession>
<dbReference type="SUPFAM" id="SSF56266">
    <property type="entry name" value="DmpA/ArgJ-like"/>
    <property type="match status" value="1"/>
</dbReference>
<dbReference type="AlphaFoldDB" id="A0A382R046"/>
<protein>
    <submittedName>
        <fullName evidence="2">Uncharacterized protein</fullName>
    </submittedName>
</protein>
<evidence type="ECO:0000313" key="2">
    <source>
        <dbReference type="EMBL" id="SVC90448.1"/>
    </source>
</evidence>
<dbReference type="GO" id="GO:0004177">
    <property type="term" value="F:aminopeptidase activity"/>
    <property type="evidence" value="ECO:0007669"/>
    <property type="project" value="TreeGrafter"/>
</dbReference>
<evidence type="ECO:0000256" key="1">
    <source>
        <dbReference type="ARBA" id="ARBA00007068"/>
    </source>
</evidence>
<dbReference type="Gene3D" id="3.60.70.12">
    <property type="entry name" value="L-amino peptidase D-ALA esterase/amidase"/>
    <property type="match status" value="1"/>
</dbReference>
<sequence>MIRPGPRNLITDVDGITVGNAHDENARSGVTVILPENGATASGEVRGAAPGTRETDLLDPTCMIEGIDAVCLSGGSVHGLASGEAVVSWMYDEGRGFSLGAWRLPIV</sequence>
<dbReference type="EMBL" id="UINC01117779">
    <property type="protein sequence ID" value="SVC90448.1"/>
    <property type="molecule type" value="Genomic_DNA"/>
</dbReference>
<proteinExistence type="inferred from homology"/>
<organism evidence="2">
    <name type="scientific">marine metagenome</name>
    <dbReference type="NCBI Taxonomy" id="408172"/>
    <lineage>
        <taxon>unclassified sequences</taxon>
        <taxon>metagenomes</taxon>
        <taxon>ecological metagenomes</taxon>
    </lineage>
</organism>
<dbReference type="PANTHER" id="PTHR36512">
    <property type="entry name" value="D-AMINOPEPTIDASE"/>
    <property type="match status" value="1"/>
</dbReference>
<gene>
    <name evidence="2" type="ORF">METZ01_LOCUS343302</name>
</gene>
<dbReference type="PANTHER" id="PTHR36512:SF3">
    <property type="entry name" value="BLR5678 PROTEIN"/>
    <property type="match status" value="1"/>
</dbReference>
<feature type="non-terminal residue" evidence="2">
    <location>
        <position position="107"/>
    </location>
</feature>
<comment type="similarity">
    <text evidence="1">Belongs to the peptidase S58 family.</text>
</comment>
<dbReference type="InterPro" id="IPR005321">
    <property type="entry name" value="Peptidase_S58_DmpA"/>
</dbReference>
<name>A0A382R046_9ZZZZ</name>
<reference evidence="2" key="1">
    <citation type="submission" date="2018-05" db="EMBL/GenBank/DDBJ databases">
        <authorList>
            <person name="Lanie J.A."/>
            <person name="Ng W.-L."/>
            <person name="Kazmierczak K.M."/>
            <person name="Andrzejewski T.M."/>
            <person name="Davidsen T.M."/>
            <person name="Wayne K.J."/>
            <person name="Tettelin H."/>
            <person name="Glass J.I."/>
            <person name="Rusch D."/>
            <person name="Podicherti R."/>
            <person name="Tsui H.-C.T."/>
            <person name="Winkler M.E."/>
        </authorList>
    </citation>
    <scope>NUCLEOTIDE SEQUENCE</scope>
</reference>
<dbReference type="Pfam" id="PF03576">
    <property type="entry name" value="Peptidase_S58"/>
    <property type="match status" value="1"/>
</dbReference>
<dbReference type="InterPro" id="IPR016117">
    <property type="entry name" value="ArgJ-like_dom_sf"/>
</dbReference>